<dbReference type="PROSITE" id="PS00430">
    <property type="entry name" value="TONB_DEPENDENT_REC_1"/>
    <property type="match status" value="1"/>
</dbReference>
<dbReference type="NCBIfam" id="TIGR00206">
    <property type="entry name" value="fliF"/>
    <property type="match status" value="1"/>
</dbReference>
<keyword evidence="8 9" id="KW-0975">Bacterial flagellum</keyword>
<dbReference type="STRING" id="933059.SAMN04488103_101376"/>
<keyword evidence="7 11" id="KW-0472">Membrane</keyword>
<comment type="function">
    <text evidence="9">The M ring may be actively involved in energy transduction.</text>
</comment>
<evidence type="ECO:0000256" key="1">
    <source>
        <dbReference type="ARBA" id="ARBA00004117"/>
    </source>
</evidence>
<dbReference type="AlphaFoldDB" id="A0A1H7Z1J1"/>
<dbReference type="InterPro" id="IPR043427">
    <property type="entry name" value="YscJ/FliF"/>
</dbReference>
<sequence length="535" mass="56607">MKNLVSLWAKLDLRRRIIVIGTTLAMFVAVFGLSRLASAQDMALLYAGLESAAAGEVIAALDQRGVAYEVKGDSILVDASARDSIRMALATEGLPATGPSGYELLDGLSGFGTTSQMFDAAYWRAKEGELARTILSNPGIKAARVHIAHAPAQPFRQDNQATASVTVTSAAGTLPKAQVRALQHLVAAAVTGLQPADVSVIDSVGGLISEADDADLSNIAGADRAAELRRNVERLLEARVGAGHAVVEVSVDLVTDREQITERIFDPQGRVAISSETQQKSGTSRDGESDVTVASNLPEGDAAAGNTRQSQNSETRERVNFEVSETQREVLRAPGSVRRLSVAVLVDGVEKTAPDGTVTWEARPEEELVVLRELVGSAVGFDAARGDVLTLKSLPFEPVGAEGTLAEVGIFSELGQIDVMSVIQMAVLALVTLVLGLFVLRPILAGSGRSAAIGQDRAPLALPPALMDEADPSGIRVVSGEIQDIGDLPDMPFVTTDGFAVAEDPMNRLRRLIEERQAESVEILRGWLEAEEEPA</sequence>
<evidence type="ECO:0000256" key="4">
    <source>
        <dbReference type="ARBA" id="ARBA00022475"/>
    </source>
</evidence>
<keyword evidence="14" id="KW-0969">Cilium</keyword>
<dbReference type="GO" id="GO:0003774">
    <property type="term" value="F:cytoskeletal motor activity"/>
    <property type="evidence" value="ECO:0007669"/>
    <property type="project" value="InterPro"/>
</dbReference>
<evidence type="ECO:0000256" key="6">
    <source>
        <dbReference type="ARBA" id="ARBA00022989"/>
    </source>
</evidence>
<dbReference type="Pfam" id="PF01514">
    <property type="entry name" value="YscJ_FliF"/>
    <property type="match status" value="1"/>
</dbReference>
<feature type="domain" description="Flagellar M-ring C-terminal" evidence="13">
    <location>
        <begin position="236"/>
        <end position="396"/>
    </location>
</feature>
<name>A0A1H7Z1J1_9RHOB</name>
<evidence type="ECO:0000256" key="8">
    <source>
        <dbReference type="ARBA" id="ARBA00023143"/>
    </source>
</evidence>
<accession>A0A1H7Z1J1</accession>
<organism evidence="14 15">
    <name type="scientific">Gemmobacter aquatilis</name>
    <dbReference type="NCBI Taxonomy" id="933059"/>
    <lineage>
        <taxon>Bacteria</taxon>
        <taxon>Pseudomonadati</taxon>
        <taxon>Pseudomonadota</taxon>
        <taxon>Alphaproteobacteria</taxon>
        <taxon>Rhodobacterales</taxon>
        <taxon>Paracoccaceae</taxon>
        <taxon>Gemmobacter</taxon>
    </lineage>
</organism>
<keyword evidence="14" id="KW-0966">Cell projection</keyword>
<feature type="transmembrane region" description="Helical" evidence="11">
    <location>
        <begin position="419"/>
        <end position="440"/>
    </location>
</feature>
<dbReference type="InterPro" id="IPR006182">
    <property type="entry name" value="FliF_N_dom"/>
</dbReference>
<evidence type="ECO:0000256" key="3">
    <source>
        <dbReference type="ARBA" id="ARBA00007971"/>
    </source>
</evidence>
<comment type="similarity">
    <text evidence="3 9">Belongs to the FliF family.</text>
</comment>
<dbReference type="PIRSF" id="PIRSF004862">
    <property type="entry name" value="FliF"/>
    <property type="match status" value="1"/>
</dbReference>
<evidence type="ECO:0000256" key="5">
    <source>
        <dbReference type="ARBA" id="ARBA00022692"/>
    </source>
</evidence>
<feature type="compositionally biased region" description="Basic and acidic residues" evidence="10">
    <location>
        <begin position="314"/>
        <end position="323"/>
    </location>
</feature>
<dbReference type="InterPro" id="IPR010916">
    <property type="entry name" value="TonB_box_CS"/>
</dbReference>
<dbReference type="InterPro" id="IPR013556">
    <property type="entry name" value="Flag_M-ring_C"/>
</dbReference>
<evidence type="ECO:0000256" key="10">
    <source>
        <dbReference type="SAM" id="MobiDB-lite"/>
    </source>
</evidence>
<evidence type="ECO:0000256" key="9">
    <source>
        <dbReference type="PIRNR" id="PIRNR004862"/>
    </source>
</evidence>
<gene>
    <name evidence="14" type="ORF">SAMN04488103_101376</name>
</gene>
<evidence type="ECO:0000256" key="2">
    <source>
        <dbReference type="ARBA" id="ARBA00004651"/>
    </source>
</evidence>
<dbReference type="GO" id="GO:0005886">
    <property type="term" value="C:plasma membrane"/>
    <property type="evidence" value="ECO:0007669"/>
    <property type="project" value="UniProtKB-SubCell"/>
</dbReference>
<evidence type="ECO:0000313" key="14">
    <source>
        <dbReference type="EMBL" id="SEM52186.1"/>
    </source>
</evidence>
<evidence type="ECO:0000259" key="13">
    <source>
        <dbReference type="Pfam" id="PF08345"/>
    </source>
</evidence>
<evidence type="ECO:0000256" key="11">
    <source>
        <dbReference type="SAM" id="Phobius"/>
    </source>
</evidence>
<dbReference type="EMBL" id="FOCE01000001">
    <property type="protein sequence ID" value="SEM52186.1"/>
    <property type="molecule type" value="Genomic_DNA"/>
</dbReference>
<protein>
    <recommendedName>
        <fullName evidence="9">Flagellar M-ring protein</fullName>
    </recommendedName>
</protein>
<dbReference type="RefSeq" id="WP_091295952.1">
    <property type="nucleotide sequence ID" value="NZ_FOCE01000001.1"/>
</dbReference>
<dbReference type="InterPro" id="IPR000067">
    <property type="entry name" value="FlgMring_FliF"/>
</dbReference>
<feature type="domain" description="Flagellar M-ring N-terminal" evidence="12">
    <location>
        <begin position="38"/>
        <end position="209"/>
    </location>
</feature>
<evidence type="ECO:0000259" key="12">
    <source>
        <dbReference type="Pfam" id="PF01514"/>
    </source>
</evidence>
<dbReference type="OrthoDB" id="9807026at2"/>
<keyword evidence="4" id="KW-1003">Cell membrane</keyword>
<comment type="subcellular location">
    <subcellularLocation>
        <location evidence="1 9">Bacterial flagellum basal body</location>
    </subcellularLocation>
    <subcellularLocation>
        <location evidence="2">Cell membrane</location>
        <topology evidence="2">Multi-pass membrane protein</topology>
    </subcellularLocation>
</comment>
<dbReference type="InterPro" id="IPR045851">
    <property type="entry name" value="AMP-bd_C_sf"/>
</dbReference>
<feature type="region of interest" description="Disordered" evidence="10">
    <location>
        <begin position="270"/>
        <end position="323"/>
    </location>
</feature>
<dbReference type="Pfam" id="PF08345">
    <property type="entry name" value="YscJ_FliF_C"/>
    <property type="match status" value="1"/>
</dbReference>
<evidence type="ECO:0000313" key="15">
    <source>
        <dbReference type="Proteomes" id="UP000198761"/>
    </source>
</evidence>
<dbReference type="PANTHER" id="PTHR30046:SF0">
    <property type="entry name" value="FLAGELLAR M-RING PROTEIN"/>
    <property type="match status" value="1"/>
</dbReference>
<keyword evidence="14" id="KW-0282">Flagellum</keyword>
<dbReference type="Gene3D" id="3.30.300.30">
    <property type="match status" value="1"/>
</dbReference>
<keyword evidence="6 11" id="KW-1133">Transmembrane helix</keyword>
<dbReference type="Proteomes" id="UP000198761">
    <property type="component" value="Unassembled WGS sequence"/>
</dbReference>
<dbReference type="PRINTS" id="PR01009">
    <property type="entry name" value="FLGMRINGFLIF"/>
</dbReference>
<keyword evidence="5 11" id="KW-0812">Transmembrane</keyword>
<dbReference type="PANTHER" id="PTHR30046">
    <property type="entry name" value="FLAGELLAR M-RING PROTEIN"/>
    <property type="match status" value="1"/>
</dbReference>
<dbReference type="GO" id="GO:0009431">
    <property type="term" value="C:bacterial-type flagellum basal body, MS ring"/>
    <property type="evidence" value="ECO:0007669"/>
    <property type="project" value="InterPro"/>
</dbReference>
<proteinExistence type="inferred from homology"/>
<dbReference type="GO" id="GO:0071973">
    <property type="term" value="P:bacterial-type flagellum-dependent cell motility"/>
    <property type="evidence" value="ECO:0007669"/>
    <property type="project" value="InterPro"/>
</dbReference>
<evidence type="ECO:0000256" key="7">
    <source>
        <dbReference type="ARBA" id="ARBA00023136"/>
    </source>
</evidence>
<keyword evidence="15" id="KW-1185">Reference proteome</keyword>
<reference evidence="14 15" key="1">
    <citation type="submission" date="2016-10" db="EMBL/GenBank/DDBJ databases">
        <authorList>
            <person name="de Groot N.N."/>
        </authorList>
    </citation>
    <scope>NUCLEOTIDE SEQUENCE [LARGE SCALE GENOMIC DNA]</scope>
    <source>
        <strain evidence="14 15">DSM 3857</strain>
    </source>
</reference>